<keyword evidence="4" id="KW-1185">Reference proteome</keyword>
<dbReference type="PANTHER" id="PTHR10815:SF13">
    <property type="entry name" value="METHYLATED-DNA--PROTEIN-CYSTEINE METHYLTRANSFERASE"/>
    <property type="match status" value="1"/>
</dbReference>
<evidence type="ECO:0000313" key="4">
    <source>
        <dbReference type="Proteomes" id="UP001169069"/>
    </source>
</evidence>
<evidence type="ECO:0000313" key="3">
    <source>
        <dbReference type="EMBL" id="MDM5270839.1"/>
    </source>
</evidence>
<organism evidence="3 4">
    <name type="scientific">Sulfurovum zhangzhouensis</name>
    <dbReference type="NCBI Taxonomy" id="3019067"/>
    <lineage>
        <taxon>Bacteria</taxon>
        <taxon>Pseudomonadati</taxon>
        <taxon>Campylobacterota</taxon>
        <taxon>Epsilonproteobacteria</taxon>
        <taxon>Campylobacterales</taxon>
        <taxon>Sulfurovaceae</taxon>
        <taxon>Sulfurovum</taxon>
    </lineage>
</organism>
<evidence type="ECO:0000256" key="1">
    <source>
        <dbReference type="ARBA" id="ARBA00022763"/>
    </source>
</evidence>
<reference evidence="3" key="1">
    <citation type="submission" date="2023-01" db="EMBL/GenBank/DDBJ databases">
        <title>Sulfurovum sp. zt1-1 genome assembly.</title>
        <authorList>
            <person name="Wang J."/>
        </authorList>
    </citation>
    <scope>NUCLEOTIDE SEQUENCE</scope>
    <source>
        <strain evidence="3">Zt1-1</strain>
    </source>
</reference>
<dbReference type="EMBL" id="JAQIBD010000001">
    <property type="protein sequence ID" value="MDM5270839.1"/>
    <property type="molecule type" value="Genomic_DNA"/>
</dbReference>
<gene>
    <name evidence="3" type="ORF">PGH07_01455</name>
</gene>
<dbReference type="CDD" id="cd06445">
    <property type="entry name" value="ATase"/>
    <property type="match status" value="1"/>
</dbReference>
<dbReference type="NCBIfam" id="TIGR00589">
    <property type="entry name" value="ogt"/>
    <property type="match status" value="1"/>
</dbReference>
<evidence type="ECO:0000259" key="2">
    <source>
        <dbReference type="Pfam" id="PF01035"/>
    </source>
</evidence>
<accession>A0ABT7QVH1</accession>
<dbReference type="PANTHER" id="PTHR10815">
    <property type="entry name" value="METHYLATED-DNA--PROTEIN-CYSTEINE METHYLTRANSFERASE"/>
    <property type="match status" value="1"/>
</dbReference>
<protein>
    <submittedName>
        <fullName evidence="3">MGMT family protein</fullName>
    </submittedName>
</protein>
<dbReference type="Pfam" id="PF01035">
    <property type="entry name" value="DNA_binding_1"/>
    <property type="match status" value="1"/>
</dbReference>
<dbReference type="Proteomes" id="UP001169069">
    <property type="component" value="Unassembled WGS sequence"/>
</dbReference>
<feature type="domain" description="Methylated-DNA-[protein]-cysteine S-methyltransferase DNA binding" evidence="2">
    <location>
        <begin position="6"/>
        <end position="85"/>
    </location>
</feature>
<dbReference type="RefSeq" id="WP_289412115.1">
    <property type="nucleotide sequence ID" value="NZ_JAQIBD010000001.1"/>
</dbReference>
<dbReference type="InterPro" id="IPR036217">
    <property type="entry name" value="MethylDNA_cys_MeTrfase_DNAb"/>
</dbReference>
<sequence length="104" mass="11856">MNKNTDFNEKCYTLLRQIPKGKITTYKELARALGSKAWRAVGTALAKNPDLITTPCHRVIRSDGNIGEYALGREKKIELLKSEGIKITNGKIENFEEYFYSFQP</sequence>
<dbReference type="InterPro" id="IPR014048">
    <property type="entry name" value="MethylDNA_cys_MeTrfase_DNA-bd"/>
</dbReference>
<name>A0ABT7QVH1_9BACT</name>
<keyword evidence="1" id="KW-0227">DNA damage</keyword>
<proteinExistence type="predicted"/>
<comment type="caution">
    <text evidence="3">The sequence shown here is derived from an EMBL/GenBank/DDBJ whole genome shotgun (WGS) entry which is preliminary data.</text>
</comment>
<dbReference type="Gene3D" id="1.10.10.10">
    <property type="entry name" value="Winged helix-like DNA-binding domain superfamily/Winged helix DNA-binding domain"/>
    <property type="match status" value="1"/>
</dbReference>
<dbReference type="InterPro" id="IPR036388">
    <property type="entry name" value="WH-like_DNA-bd_sf"/>
</dbReference>
<dbReference type="SUPFAM" id="SSF46767">
    <property type="entry name" value="Methylated DNA-protein cysteine methyltransferase, C-terminal domain"/>
    <property type="match status" value="1"/>
</dbReference>